<feature type="transmembrane region" description="Helical" evidence="6">
    <location>
        <begin position="63"/>
        <end position="81"/>
    </location>
</feature>
<evidence type="ECO:0000256" key="3">
    <source>
        <dbReference type="ARBA" id="ARBA00022692"/>
    </source>
</evidence>
<keyword evidence="2" id="KW-1003">Cell membrane</keyword>
<organism evidence="7 8">
    <name type="scientific">Terriglobus roseus</name>
    <dbReference type="NCBI Taxonomy" id="392734"/>
    <lineage>
        <taxon>Bacteria</taxon>
        <taxon>Pseudomonadati</taxon>
        <taxon>Acidobacteriota</taxon>
        <taxon>Terriglobia</taxon>
        <taxon>Terriglobales</taxon>
        <taxon>Acidobacteriaceae</taxon>
        <taxon>Terriglobus</taxon>
    </lineage>
</organism>
<feature type="transmembrane region" description="Helical" evidence="6">
    <location>
        <begin position="241"/>
        <end position="268"/>
    </location>
</feature>
<evidence type="ECO:0000256" key="6">
    <source>
        <dbReference type="SAM" id="Phobius"/>
    </source>
</evidence>
<keyword evidence="5 6" id="KW-0472">Membrane</keyword>
<name>A0A1H4M6L0_9BACT</name>
<reference evidence="7 8" key="1">
    <citation type="submission" date="2016-10" db="EMBL/GenBank/DDBJ databases">
        <authorList>
            <person name="de Groot N.N."/>
        </authorList>
    </citation>
    <scope>NUCLEOTIDE SEQUENCE [LARGE SCALE GENOMIC DNA]</scope>
    <source>
        <strain evidence="7 8">AB35.6</strain>
    </source>
</reference>
<comment type="subcellular location">
    <subcellularLocation>
        <location evidence="1">Cell membrane</location>
        <topology evidence="1">Multi-pass membrane protein</topology>
    </subcellularLocation>
</comment>
<dbReference type="PANTHER" id="PTHR32196">
    <property type="entry name" value="ABC TRANSPORTER PERMEASE PROTEIN YPHD-RELATED-RELATED"/>
    <property type="match status" value="1"/>
</dbReference>
<feature type="transmembrane region" description="Helical" evidence="6">
    <location>
        <begin position="87"/>
        <end position="110"/>
    </location>
</feature>
<evidence type="ECO:0000313" key="8">
    <source>
        <dbReference type="Proteomes" id="UP000182409"/>
    </source>
</evidence>
<feature type="transmembrane region" description="Helical" evidence="6">
    <location>
        <begin position="154"/>
        <end position="174"/>
    </location>
</feature>
<dbReference type="RefSeq" id="WP_074653499.1">
    <property type="nucleotide sequence ID" value="NZ_FNSD01000001.1"/>
</dbReference>
<keyword evidence="3 6" id="KW-0812">Transmembrane</keyword>
<dbReference type="GO" id="GO:0005886">
    <property type="term" value="C:plasma membrane"/>
    <property type="evidence" value="ECO:0007669"/>
    <property type="project" value="UniProtKB-SubCell"/>
</dbReference>
<keyword evidence="4 6" id="KW-1133">Transmembrane helix</keyword>
<dbReference type="OrthoDB" id="9784538at2"/>
<evidence type="ECO:0000313" key="7">
    <source>
        <dbReference type="EMBL" id="SEB78437.1"/>
    </source>
</evidence>
<dbReference type="InterPro" id="IPR001851">
    <property type="entry name" value="ABC_transp_permease"/>
</dbReference>
<sequence>MKQYTREIAIGITNVLLLLLLATTTHGFFTADNIADLFLANMPVMLMALGMTAIIVTAQIDISIGSIFALCSIVAGISARAGLPSLAFLLIAIAVGAACGALNGALTAYVKVPSIVVTLATMVALRDGLRWGTQGAWVGDLPPGFLRFGIGQSAYTLLVLLLTVLLTLASAWGLQHLRAGRAVFATGSNEAAATQLGINTKLVVFSVFTLTGALTGLAATLNAVRFNQVPSNSGLGLEMKVIAAVAVGGAAITGGSATITGTVLGVILLGTIGPALTFLGVSAYWEKALQGAIILLAVSANALSAYRRRRTAVEAPVAA</sequence>
<protein>
    <submittedName>
        <fullName evidence="7">Monosaccharide ABC transporter membrane protein, CUT2 family</fullName>
    </submittedName>
</protein>
<dbReference type="Proteomes" id="UP000182409">
    <property type="component" value="Unassembled WGS sequence"/>
</dbReference>
<gene>
    <name evidence="7" type="ORF">SAMN05443244_1831</name>
</gene>
<evidence type="ECO:0000256" key="4">
    <source>
        <dbReference type="ARBA" id="ARBA00022989"/>
    </source>
</evidence>
<feature type="transmembrane region" description="Helical" evidence="6">
    <location>
        <begin position="288"/>
        <end position="306"/>
    </location>
</feature>
<accession>A0A1H4M6L0</accession>
<dbReference type="GO" id="GO:0022857">
    <property type="term" value="F:transmembrane transporter activity"/>
    <property type="evidence" value="ECO:0007669"/>
    <property type="project" value="InterPro"/>
</dbReference>
<dbReference type="CDD" id="cd06579">
    <property type="entry name" value="TM_PBP1_transp_AraH_like"/>
    <property type="match status" value="1"/>
</dbReference>
<evidence type="ECO:0000256" key="1">
    <source>
        <dbReference type="ARBA" id="ARBA00004651"/>
    </source>
</evidence>
<dbReference type="PANTHER" id="PTHR32196:SF72">
    <property type="entry name" value="RIBOSE IMPORT PERMEASE PROTEIN RBSC"/>
    <property type="match status" value="1"/>
</dbReference>
<dbReference type="EMBL" id="FNSD01000001">
    <property type="protein sequence ID" value="SEB78437.1"/>
    <property type="molecule type" value="Genomic_DNA"/>
</dbReference>
<dbReference type="Pfam" id="PF02653">
    <property type="entry name" value="BPD_transp_2"/>
    <property type="match status" value="1"/>
</dbReference>
<proteinExistence type="predicted"/>
<evidence type="ECO:0000256" key="2">
    <source>
        <dbReference type="ARBA" id="ARBA00022475"/>
    </source>
</evidence>
<dbReference type="AlphaFoldDB" id="A0A1H4M6L0"/>
<feature type="transmembrane region" description="Helical" evidence="6">
    <location>
        <begin position="202"/>
        <end position="221"/>
    </location>
</feature>
<evidence type="ECO:0000256" key="5">
    <source>
        <dbReference type="ARBA" id="ARBA00023136"/>
    </source>
</evidence>